<organism evidence="3">
    <name type="scientific">Ralstonia solanacearum</name>
    <name type="common">Pseudomonas solanacearum</name>
    <dbReference type="NCBI Taxonomy" id="305"/>
    <lineage>
        <taxon>Bacteria</taxon>
        <taxon>Pseudomonadati</taxon>
        <taxon>Pseudomonadota</taxon>
        <taxon>Betaproteobacteria</taxon>
        <taxon>Burkholderiales</taxon>
        <taxon>Burkholderiaceae</taxon>
        <taxon>Ralstonia</taxon>
        <taxon>Ralstonia solanacearum species complex</taxon>
    </lineage>
</organism>
<dbReference type="EMBL" id="LN899823">
    <property type="protein sequence ID" value="CUV24429.1"/>
    <property type="molecule type" value="Genomic_DNA"/>
</dbReference>
<feature type="chain" id="PRO_5013467396" evidence="1">
    <location>
        <begin position="23"/>
        <end position="153"/>
    </location>
</feature>
<dbReference type="EMBL" id="LN899826">
    <property type="protein sequence ID" value="CUV39081.1"/>
    <property type="molecule type" value="Genomic_DNA"/>
</dbReference>
<evidence type="ECO:0000313" key="2">
    <source>
        <dbReference type="EMBL" id="CUV24429.1"/>
    </source>
</evidence>
<evidence type="ECO:0000256" key="1">
    <source>
        <dbReference type="SAM" id="SignalP"/>
    </source>
</evidence>
<accession>A0A0S4VNK5</accession>
<keyword evidence="1" id="KW-0732">Signal</keyword>
<evidence type="ECO:0000313" key="3">
    <source>
        <dbReference type="EMBL" id="CUV35625.1"/>
    </source>
</evidence>
<protein>
    <submittedName>
        <fullName evidence="3">Putative signal peptide protein</fullName>
    </submittedName>
</protein>
<gene>
    <name evidence="2" type="ORF">RUN1744_v1_650005</name>
    <name evidence="3" type="ORF">TD1301_v1_1540046</name>
    <name evidence="4" type="ORF">TF3108_v1_230036</name>
</gene>
<evidence type="ECO:0000313" key="4">
    <source>
        <dbReference type="EMBL" id="CUV39081.1"/>
    </source>
</evidence>
<name>A0A0S4VNK5_RALSL</name>
<dbReference type="AlphaFoldDB" id="A0A0S4VNK5"/>
<sequence>MTAGLRRVLAAWALVCVPAVHAATVEEAQASMARYDGIDAGVALFAHGDHLRAFCSRYPTAAAALRAAVAEFEAAYPDLVRHAKEEPWFGMVGDSVVASLNLTDDPDDIFHSAERYANSAGTVHKLATDPGARALFLAWRFPQPAGTPSAGAP</sequence>
<proteinExistence type="predicted"/>
<feature type="signal peptide" evidence="1">
    <location>
        <begin position="1"/>
        <end position="22"/>
    </location>
</feature>
<dbReference type="EMBL" id="LN899825">
    <property type="protein sequence ID" value="CUV35625.1"/>
    <property type="molecule type" value="Genomic_DNA"/>
</dbReference>
<reference evidence="3" key="1">
    <citation type="submission" date="2015-10" db="EMBL/GenBank/DDBJ databases">
        <authorList>
            <person name="Gilbert D.G."/>
        </authorList>
    </citation>
    <scope>NUCLEOTIDE SEQUENCE</scope>
    <source>
        <strain evidence="3">Phyl III-seqv23</strain>
    </source>
</reference>